<accession>A0ABN9S104</accession>
<reference evidence="1" key="1">
    <citation type="submission" date="2023-10" db="EMBL/GenBank/DDBJ databases">
        <authorList>
            <person name="Chen Y."/>
            <person name="Shah S."/>
            <person name="Dougan E. K."/>
            <person name="Thang M."/>
            <person name="Chan C."/>
        </authorList>
    </citation>
    <scope>NUCLEOTIDE SEQUENCE [LARGE SCALE GENOMIC DNA]</scope>
</reference>
<protein>
    <submittedName>
        <fullName evidence="1">Uncharacterized protein</fullName>
    </submittedName>
</protein>
<name>A0ABN9S104_9DINO</name>
<gene>
    <name evidence="1" type="ORF">PCOR1329_LOCUS25481</name>
</gene>
<dbReference type="EMBL" id="CAUYUJ010008892">
    <property type="protein sequence ID" value="CAK0825335.1"/>
    <property type="molecule type" value="Genomic_DNA"/>
</dbReference>
<comment type="caution">
    <text evidence="1">The sequence shown here is derived from an EMBL/GenBank/DDBJ whole genome shotgun (WGS) entry which is preliminary data.</text>
</comment>
<organism evidence="1 2">
    <name type="scientific">Prorocentrum cordatum</name>
    <dbReference type="NCBI Taxonomy" id="2364126"/>
    <lineage>
        <taxon>Eukaryota</taxon>
        <taxon>Sar</taxon>
        <taxon>Alveolata</taxon>
        <taxon>Dinophyceae</taxon>
        <taxon>Prorocentrales</taxon>
        <taxon>Prorocentraceae</taxon>
        <taxon>Prorocentrum</taxon>
    </lineage>
</organism>
<dbReference type="Proteomes" id="UP001189429">
    <property type="component" value="Unassembled WGS sequence"/>
</dbReference>
<sequence length="152" mass="17778">MSTYEERRPGSRLLVRFAGDEWTHERILLRPVHRDRRNECRVIETVDRRWRISLMHGWPEGFACDAARFRAEVGREGLRQMVLEGRDLAREERRRRRFPPDLGAHLGEEPTTMVDWHGDECGLEAGALGAARRRLRGATLAGWRPRARGAWR</sequence>
<evidence type="ECO:0000313" key="1">
    <source>
        <dbReference type="EMBL" id="CAK0825335.1"/>
    </source>
</evidence>
<evidence type="ECO:0000313" key="2">
    <source>
        <dbReference type="Proteomes" id="UP001189429"/>
    </source>
</evidence>
<keyword evidence="2" id="KW-1185">Reference proteome</keyword>
<proteinExistence type="predicted"/>